<comment type="caution">
    <text evidence="5">Lacks conserved residue(s) required for the propagation of feature annotation.</text>
</comment>
<comment type="similarity">
    <text evidence="5">Belongs to the type-I 3-dehydroquinase family.</text>
</comment>
<dbReference type="HAMAP" id="MF_00214">
    <property type="entry name" value="AroD"/>
    <property type="match status" value="1"/>
</dbReference>
<dbReference type="EMBL" id="JAAXPM010000009">
    <property type="protein sequence ID" value="NKY67289.1"/>
    <property type="molecule type" value="Genomic_DNA"/>
</dbReference>
<dbReference type="SUPFAM" id="SSF51569">
    <property type="entry name" value="Aldolase"/>
    <property type="match status" value="1"/>
</dbReference>
<feature type="binding site" evidence="5">
    <location>
        <begin position="46"/>
        <end position="48"/>
    </location>
    <ligand>
        <name>3-dehydroquinate</name>
        <dbReference type="ChEBI" id="CHEBI:32364"/>
    </ligand>
</feature>
<dbReference type="NCBIfam" id="TIGR01093">
    <property type="entry name" value="aroD"/>
    <property type="match status" value="1"/>
</dbReference>
<feature type="binding site" evidence="5">
    <location>
        <position position="227"/>
    </location>
    <ligand>
        <name>3-dehydroquinate</name>
        <dbReference type="ChEBI" id="CHEBI:32364"/>
    </ligand>
</feature>
<comment type="pathway">
    <text evidence="5">Metabolic intermediate biosynthesis; chorismate biosynthesis; chorismate from D-erythrose 4-phosphate and phosphoenolpyruvate: step 3/7.</text>
</comment>
<gene>
    <name evidence="5 6" type="primary">aroD</name>
    <name evidence="7" type="ORF">GA0061075_11149</name>
    <name evidence="6" type="ORF">HF960_06375</name>
</gene>
<evidence type="ECO:0000313" key="9">
    <source>
        <dbReference type="Proteomes" id="UP000585749"/>
    </source>
</evidence>
<dbReference type="AlphaFoldDB" id="A0A4Y4G7L7"/>
<dbReference type="Proteomes" id="UP000182448">
    <property type="component" value="Unassembled WGS sequence"/>
</dbReference>
<reference evidence="7 8" key="1">
    <citation type="submission" date="2016-08" db="EMBL/GenBank/DDBJ databases">
        <authorList>
            <person name="Varghese N."/>
            <person name="Submissions Spin"/>
        </authorList>
    </citation>
    <scope>NUCLEOTIDE SEQUENCE [LARGE SCALE GENOMIC DNA]</scope>
    <source>
        <strain evidence="7 8">R-53116</strain>
    </source>
</reference>
<keyword evidence="4 5" id="KW-0704">Schiff base</keyword>
<comment type="catalytic activity">
    <reaction evidence="1 5">
        <text>3-dehydroquinate = 3-dehydroshikimate + H2O</text>
        <dbReference type="Rhea" id="RHEA:21096"/>
        <dbReference type="ChEBI" id="CHEBI:15377"/>
        <dbReference type="ChEBI" id="CHEBI:16630"/>
        <dbReference type="ChEBI" id="CHEBI:32364"/>
        <dbReference type="EC" id="4.2.1.10"/>
    </reaction>
</comment>
<evidence type="ECO:0000313" key="6">
    <source>
        <dbReference type="EMBL" id="NKY67289.1"/>
    </source>
</evidence>
<dbReference type="GO" id="GO:0008652">
    <property type="term" value="P:amino acid biosynthetic process"/>
    <property type="evidence" value="ECO:0007669"/>
    <property type="project" value="UniProtKB-KW"/>
</dbReference>
<dbReference type="Gene3D" id="3.20.20.70">
    <property type="entry name" value="Aldolase class I"/>
    <property type="match status" value="1"/>
</dbReference>
<dbReference type="Proteomes" id="UP000585749">
    <property type="component" value="Unassembled WGS sequence"/>
</dbReference>
<feature type="active site" description="Schiff-base intermediate with substrate" evidence="5">
    <location>
        <position position="162"/>
    </location>
</feature>
<dbReference type="FunFam" id="3.20.20.70:FF:000047">
    <property type="entry name" value="3-dehydroquinate dehydratase"/>
    <property type="match status" value="1"/>
</dbReference>
<evidence type="ECO:0000256" key="3">
    <source>
        <dbReference type="ARBA" id="ARBA00023239"/>
    </source>
</evidence>
<dbReference type="GO" id="GO:0009423">
    <property type="term" value="P:chorismate biosynthetic process"/>
    <property type="evidence" value="ECO:0007669"/>
    <property type="project" value="UniProtKB-UniRule"/>
</dbReference>
<dbReference type="RefSeq" id="WP_074427703.1">
    <property type="nucleotide sequence ID" value="NZ_BJEG01000010.1"/>
</dbReference>
<dbReference type="InterPro" id="IPR050146">
    <property type="entry name" value="Type-I_3-dehydroquinase"/>
</dbReference>
<accession>A0A4Y4G7L7</accession>
<organism evidence="6 9">
    <name type="scientific">Weissella hellenica</name>
    <dbReference type="NCBI Taxonomy" id="46256"/>
    <lineage>
        <taxon>Bacteria</taxon>
        <taxon>Bacillati</taxon>
        <taxon>Bacillota</taxon>
        <taxon>Bacilli</taxon>
        <taxon>Lactobacillales</taxon>
        <taxon>Lactobacillaceae</taxon>
        <taxon>Weissella</taxon>
    </lineage>
</organism>
<keyword evidence="5" id="KW-0028">Amino-acid biosynthesis</keyword>
<dbReference type="GO" id="GO:0009073">
    <property type="term" value="P:aromatic amino acid family biosynthetic process"/>
    <property type="evidence" value="ECO:0007669"/>
    <property type="project" value="UniProtKB-KW"/>
</dbReference>
<keyword evidence="2 5" id="KW-0057">Aromatic amino acid biosynthesis</keyword>
<keyword evidence="8" id="KW-1185">Reference proteome</keyword>
<comment type="function">
    <text evidence="5">Involved in the third step of the chorismate pathway, which leads to the biosynthesis of aromatic amino acids. Catalyzes the cis-dehydration of 3-dehydroquinate (DHQ) and introduces the first double bond of the aromatic ring to yield 3-dehydroshikimate.</text>
</comment>
<dbReference type="EC" id="4.2.1.10" evidence="5"/>
<evidence type="ECO:0000313" key="7">
    <source>
        <dbReference type="EMBL" id="SCC02829.1"/>
    </source>
</evidence>
<sequence length="243" mass="26860">MKQLKIGAVAATADRPLIAAPITAYTWQQAVQQADLLKKSAVDVVEWRVDYLETLDNLMVTHIQKVCQATSKPVIFTWRTQAEGGAKAYSRRTYERVYLNAITAGVAALDIEINLLADQKNLLKTIPNDVQIIGSKHYFTKTPANLVSLLDNMVTLPIDIIKLATMPQQLSDVDVLLTSTKKVAKNANKPLITMAMGVMGMPSRIIGRRYGSQLTFVTVINSSAPGQLMVTDLLQKWGTRYDI</sequence>
<feature type="binding site" evidence="5">
    <location>
        <position position="223"/>
    </location>
    <ligand>
        <name>3-dehydroquinate</name>
        <dbReference type="ChEBI" id="CHEBI:32364"/>
    </ligand>
</feature>
<evidence type="ECO:0000313" key="8">
    <source>
        <dbReference type="Proteomes" id="UP000182448"/>
    </source>
</evidence>
<dbReference type="Pfam" id="PF01487">
    <property type="entry name" value="DHquinase_I"/>
    <property type="match status" value="1"/>
</dbReference>
<dbReference type="PANTHER" id="PTHR43699:SF1">
    <property type="entry name" value="3-DEHYDROQUINATE DEHYDRATASE"/>
    <property type="match status" value="1"/>
</dbReference>
<proteinExistence type="inferred from homology"/>
<feature type="active site" description="Proton donor/acceptor" evidence="5">
    <location>
        <position position="137"/>
    </location>
</feature>
<comment type="subunit">
    <text evidence="5">Homodimer.</text>
</comment>
<dbReference type="EMBL" id="FMAW01000011">
    <property type="protein sequence ID" value="SCC02829.1"/>
    <property type="molecule type" value="Genomic_DNA"/>
</dbReference>
<comment type="caution">
    <text evidence="6">The sequence shown here is derived from an EMBL/GenBank/DDBJ whole genome shotgun (WGS) entry which is preliminary data.</text>
</comment>
<dbReference type="GO" id="GO:0003855">
    <property type="term" value="F:3-dehydroquinate dehydratase activity"/>
    <property type="evidence" value="ECO:0007669"/>
    <property type="project" value="UniProtKB-UniRule"/>
</dbReference>
<feature type="binding site" evidence="5">
    <location>
        <position position="79"/>
    </location>
    <ligand>
        <name>3-dehydroquinate</name>
        <dbReference type="ChEBI" id="CHEBI:32364"/>
    </ligand>
</feature>
<dbReference type="GO" id="GO:0046279">
    <property type="term" value="P:3,4-dihydroxybenzoate biosynthetic process"/>
    <property type="evidence" value="ECO:0007669"/>
    <property type="project" value="UniProtKB-ARBA"/>
</dbReference>
<dbReference type="InterPro" id="IPR001381">
    <property type="entry name" value="DHquinase_I"/>
</dbReference>
<dbReference type="InterPro" id="IPR013785">
    <property type="entry name" value="Aldolase_TIM"/>
</dbReference>
<feature type="binding site" evidence="5">
    <location>
        <position position="204"/>
    </location>
    <ligand>
        <name>3-dehydroquinate</name>
        <dbReference type="ChEBI" id="CHEBI:32364"/>
    </ligand>
</feature>
<dbReference type="OrthoDB" id="9813659at2"/>
<evidence type="ECO:0000256" key="1">
    <source>
        <dbReference type="ARBA" id="ARBA00001864"/>
    </source>
</evidence>
<keyword evidence="3 5" id="KW-0456">Lyase</keyword>
<dbReference type="PANTHER" id="PTHR43699">
    <property type="entry name" value="3-DEHYDROQUINATE DEHYDRATASE"/>
    <property type="match status" value="1"/>
</dbReference>
<reference evidence="6 9" key="2">
    <citation type="submission" date="2020-04" db="EMBL/GenBank/DDBJ databases">
        <title>MicrobeNet Type strains.</title>
        <authorList>
            <person name="Nicholson A.C."/>
        </authorList>
    </citation>
    <scope>NUCLEOTIDE SEQUENCE [LARGE SCALE GENOMIC DNA]</scope>
    <source>
        <strain evidence="6 9">CCUG 33494</strain>
    </source>
</reference>
<protein>
    <recommendedName>
        <fullName evidence="5">3-dehydroquinate dehydratase</fullName>
        <shortName evidence="5">3-dehydroquinase</shortName>
        <ecNumber evidence="5">4.2.1.10</ecNumber>
    </recommendedName>
    <alternativeName>
        <fullName evidence="5">Type I DHQase</fullName>
    </alternativeName>
    <alternativeName>
        <fullName evidence="5">Type I dehydroquinase</fullName>
        <shortName evidence="5">DHQ1</shortName>
    </alternativeName>
</protein>
<dbReference type="UniPathway" id="UPA00053">
    <property type="reaction ID" value="UER00086"/>
</dbReference>
<evidence type="ECO:0000256" key="5">
    <source>
        <dbReference type="HAMAP-Rule" id="MF_00214"/>
    </source>
</evidence>
<evidence type="ECO:0000256" key="4">
    <source>
        <dbReference type="ARBA" id="ARBA00023270"/>
    </source>
</evidence>
<name>A0A4Y4G7L7_WEIHE</name>
<dbReference type="CDD" id="cd00502">
    <property type="entry name" value="DHQase_I"/>
    <property type="match status" value="1"/>
</dbReference>
<evidence type="ECO:0000256" key="2">
    <source>
        <dbReference type="ARBA" id="ARBA00023141"/>
    </source>
</evidence>